<dbReference type="Gene3D" id="3.10.129.10">
    <property type="entry name" value="Hotdog Thioesterase"/>
    <property type="match status" value="1"/>
</dbReference>
<dbReference type="AlphaFoldDB" id="A0A381MYE2"/>
<sequence length="290" mass="32525">MTTEENGMSEATRAEPSVGKQLPKKQFTVTNALLNDYFEGLDLERSRFDSGAAPVPTMIATDADNYFGESAFSQLRGHLWMRQEWSFCKPMQAGAHYETEAYIEDIYKKRNRTLVNTAITMKDAAGDDVLKTNHHQSFLLDEPVDQVEFREPSEKQGARKFIVPEGRPLEGLEKTITLEMCGQYFHGSKSYHTDKQASLELGFQEVVIGGRMTMAYIGHLLESNYGDRWFSTGKLDVKFTNPCWPDDVISVQGIAMGPIDDDPSREGVFAWIEKEDGTIVLIANASVAMA</sequence>
<name>A0A381MYE2_9ZZZZ</name>
<evidence type="ECO:0000256" key="1">
    <source>
        <dbReference type="SAM" id="MobiDB-lite"/>
    </source>
</evidence>
<dbReference type="SUPFAM" id="SSF54637">
    <property type="entry name" value="Thioesterase/thiol ester dehydrase-isomerase"/>
    <property type="match status" value="2"/>
</dbReference>
<accession>A0A381MYE2</accession>
<organism evidence="2">
    <name type="scientific">marine metagenome</name>
    <dbReference type="NCBI Taxonomy" id="408172"/>
    <lineage>
        <taxon>unclassified sequences</taxon>
        <taxon>metagenomes</taxon>
        <taxon>ecological metagenomes</taxon>
    </lineage>
</organism>
<dbReference type="InterPro" id="IPR029069">
    <property type="entry name" value="HotDog_dom_sf"/>
</dbReference>
<evidence type="ECO:0000313" key="2">
    <source>
        <dbReference type="EMBL" id="SUZ47352.1"/>
    </source>
</evidence>
<feature type="region of interest" description="Disordered" evidence="1">
    <location>
        <begin position="1"/>
        <end position="20"/>
    </location>
</feature>
<gene>
    <name evidence="2" type="ORF">METZ01_LOCUS206</name>
</gene>
<reference evidence="2" key="1">
    <citation type="submission" date="2018-05" db="EMBL/GenBank/DDBJ databases">
        <authorList>
            <person name="Lanie J.A."/>
            <person name="Ng W.-L."/>
            <person name="Kazmierczak K.M."/>
            <person name="Andrzejewski T.M."/>
            <person name="Davidsen T.M."/>
            <person name="Wayne K.J."/>
            <person name="Tettelin H."/>
            <person name="Glass J.I."/>
            <person name="Rusch D."/>
            <person name="Podicherti R."/>
            <person name="Tsui H.-C.T."/>
            <person name="Winkler M.E."/>
        </authorList>
    </citation>
    <scope>NUCLEOTIDE SEQUENCE</scope>
</reference>
<protein>
    <submittedName>
        <fullName evidence="2">Uncharacterized protein</fullName>
    </submittedName>
</protein>
<proteinExistence type="predicted"/>
<dbReference type="EMBL" id="UINC01000011">
    <property type="protein sequence ID" value="SUZ47352.1"/>
    <property type="molecule type" value="Genomic_DNA"/>
</dbReference>